<proteinExistence type="predicted"/>
<dbReference type="Pfam" id="PF04299">
    <property type="entry name" value="FMN_bind_2"/>
    <property type="match status" value="1"/>
</dbReference>
<dbReference type="PIRSF" id="PIRSF010372">
    <property type="entry name" value="PaiB"/>
    <property type="match status" value="1"/>
</dbReference>
<dbReference type="Gene3D" id="2.30.110.10">
    <property type="entry name" value="Electron Transport, Fmn-binding Protein, Chain A"/>
    <property type="match status" value="1"/>
</dbReference>
<dbReference type="InterPro" id="IPR012349">
    <property type="entry name" value="Split_barrel_FMN-bd"/>
</dbReference>
<protein>
    <submittedName>
        <fullName evidence="1">FMN-binding negative transcriptional regulator</fullName>
    </submittedName>
</protein>
<dbReference type="Proteomes" id="UP000545606">
    <property type="component" value="Unassembled WGS sequence"/>
</dbReference>
<dbReference type="AlphaFoldDB" id="A0A838XZ12"/>
<sequence length="202" mass="21786">MSLYCPAAFAAEADYARQVMADNPLATLITQADGEPWLSHVVLLPDPTEADCLLGHLARANGHAGVLFGQDSVAVFTGVHGYVSPRWYVSDGMVPTWNYRVAHAHGRAEGVEGEALSALLQQLALQFEGEAGWNSSALSAQAMAAMQRGIVGFRLRVQRWDVKAKLSQNRLPQDRQSVIAALEQGDEAARQLAASMPRPVHG</sequence>
<dbReference type="PANTHER" id="PTHR35802:SF1">
    <property type="entry name" value="PROTEASE SYNTHASE AND SPORULATION PROTEIN PAI 2"/>
    <property type="match status" value="1"/>
</dbReference>
<name>A0A838XZ12_9NEIS</name>
<dbReference type="SUPFAM" id="SSF50475">
    <property type="entry name" value="FMN-binding split barrel"/>
    <property type="match status" value="1"/>
</dbReference>
<evidence type="ECO:0000313" key="2">
    <source>
        <dbReference type="Proteomes" id="UP000545606"/>
    </source>
</evidence>
<evidence type="ECO:0000313" key="1">
    <source>
        <dbReference type="EMBL" id="MBA4708420.1"/>
    </source>
</evidence>
<comment type="caution">
    <text evidence="1">The sequence shown here is derived from an EMBL/GenBank/DDBJ whole genome shotgun (WGS) entry which is preliminary data.</text>
</comment>
<dbReference type="InterPro" id="IPR007396">
    <property type="entry name" value="TR_PAI2-type"/>
</dbReference>
<gene>
    <name evidence="1" type="ORF">H2Z84_08480</name>
</gene>
<dbReference type="PANTHER" id="PTHR35802">
    <property type="entry name" value="PROTEASE SYNTHASE AND SPORULATION PROTEIN PAI 2"/>
    <property type="match status" value="1"/>
</dbReference>
<organism evidence="1 2">
    <name type="scientific">Aquitalea aquatica</name>
    <dbReference type="NCBI Taxonomy" id="3044273"/>
    <lineage>
        <taxon>Bacteria</taxon>
        <taxon>Pseudomonadati</taxon>
        <taxon>Pseudomonadota</taxon>
        <taxon>Betaproteobacteria</taxon>
        <taxon>Neisseriales</taxon>
        <taxon>Chromobacteriaceae</taxon>
        <taxon>Aquitalea</taxon>
    </lineage>
</organism>
<keyword evidence="2" id="KW-1185">Reference proteome</keyword>
<dbReference type="RefSeq" id="WP_181835587.1">
    <property type="nucleotide sequence ID" value="NZ_JACERN010000023.1"/>
</dbReference>
<reference evidence="1 2" key="1">
    <citation type="submission" date="2020-07" db="EMBL/GenBank/DDBJ databases">
        <title>Draft genome sequence of violacein-producing bacteria and related species.</title>
        <authorList>
            <person name="Wilson H.S."/>
            <person name="De Leon M.E."/>
        </authorList>
    </citation>
    <scope>NUCLEOTIDE SEQUENCE [LARGE SCALE GENOMIC DNA]</scope>
    <source>
        <strain evidence="1 2">HSC-21Su07</strain>
    </source>
</reference>
<dbReference type="EMBL" id="JACERN010000023">
    <property type="protein sequence ID" value="MBA4708420.1"/>
    <property type="molecule type" value="Genomic_DNA"/>
</dbReference>
<accession>A0A838XZ12</accession>